<evidence type="ECO:0000313" key="10">
    <source>
        <dbReference type="Proteomes" id="UP000619479"/>
    </source>
</evidence>
<feature type="transmembrane region" description="Helical" evidence="6">
    <location>
        <begin position="289"/>
        <end position="310"/>
    </location>
</feature>
<feature type="transmembrane region" description="Helical" evidence="6">
    <location>
        <begin position="556"/>
        <end position="579"/>
    </location>
</feature>
<keyword evidence="2" id="KW-1003">Cell membrane</keyword>
<feature type="transmembrane region" description="Helical" evidence="6">
    <location>
        <begin position="211"/>
        <end position="231"/>
    </location>
</feature>
<dbReference type="InterPro" id="IPR004869">
    <property type="entry name" value="MMPL_dom"/>
</dbReference>
<dbReference type="InterPro" id="IPR050545">
    <property type="entry name" value="Mycobact_MmpL"/>
</dbReference>
<comment type="caution">
    <text evidence="9">The sequence shown here is derived from an EMBL/GenBank/DDBJ whole genome shotgun (WGS) entry which is preliminary data.</text>
</comment>
<feature type="domain" description="SSD" evidence="8">
    <location>
        <begin position="169"/>
        <end position="309"/>
    </location>
</feature>
<keyword evidence="3 6" id="KW-0812">Transmembrane</keyword>
<evidence type="ECO:0000259" key="8">
    <source>
        <dbReference type="PROSITE" id="PS50156"/>
    </source>
</evidence>
<organism evidence="9 10">
    <name type="scientific">Actinoplanes cyaneus</name>
    <dbReference type="NCBI Taxonomy" id="52696"/>
    <lineage>
        <taxon>Bacteria</taxon>
        <taxon>Bacillati</taxon>
        <taxon>Actinomycetota</taxon>
        <taxon>Actinomycetes</taxon>
        <taxon>Micromonosporales</taxon>
        <taxon>Micromonosporaceae</taxon>
        <taxon>Actinoplanes</taxon>
    </lineage>
</organism>
<feature type="transmembrane region" description="Helical" evidence="6">
    <location>
        <begin position="348"/>
        <end position="369"/>
    </location>
</feature>
<dbReference type="PROSITE" id="PS50156">
    <property type="entry name" value="SSD"/>
    <property type="match status" value="2"/>
</dbReference>
<comment type="subcellular location">
    <subcellularLocation>
        <location evidence="1">Cell membrane</location>
        <topology evidence="1">Multi-pass membrane protein</topology>
    </subcellularLocation>
</comment>
<reference evidence="9" key="1">
    <citation type="submission" date="2021-01" db="EMBL/GenBank/DDBJ databases">
        <title>Whole genome shotgun sequence of Actinoplanes cyaneus NBRC 14990.</title>
        <authorList>
            <person name="Komaki H."/>
            <person name="Tamura T."/>
        </authorList>
    </citation>
    <scope>NUCLEOTIDE SEQUENCE</scope>
    <source>
        <strain evidence="9">NBRC 14990</strain>
    </source>
</reference>
<feature type="transmembrane region" description="Helical" evidence="6">
    <location>
        <begin position="600"/>
        <end position="621"/>
    </location>
</feature>
<feature type="domain" description="SSD" evidence="8">
    <location>
        <begin position="521"/>
        <end position="655"/>
    </location>
</feature>
<keyword evidence="7" id="KW-0732">Signal</keyword>
<dbReference type="Pfam" id="PF03176">
    <property type="entry name" value="MMPL"/>
    <property type="match status" value="2"/>
</dbReference>
<dbReference type="Proteomes" id="UP000619479">
    <property type="component" value="Unassembled WGS sequence"/>
</dbReference>
<evidence type="ECO:0000256" key="4">
    <source>
        <dbReference type="ARBA" id="ARBA00022989"/>
    </source>
</evidence>
<keyword evidence="4 6" id="KW-1133">Transmembrane helix</keyword>
<feature type="signal peptide" evidence="7">
    <location>
        <begin position="1"/>
        <end position="22"/>
    </location>
</feature>
<feature type="transmembrane region" description="Helical" evidence="6">
    <location>
        <begin position="523"/>
        <end position="544"/>
    </location>
</feature>
<sequence>MGLWIAFVAACLAIGSAVPARTATSVESTVGQAAQAERMLRAAGLADPASENILITARSGRLDVNAAQAAAAAVNSRLSNLPEVAQIGIPVTAEGKDAVLLPVVLRGDPDTAVDRIAAVHAATDTVAAQFPALRVAQTGNASLTEGLAEQSTKDLDAAGAVSLPLTLVILLVVFGALLAAGVPLLLGLSAVAAAFGLSSLMSHLLPSTGTTSAMILLMGMAVGVDYSLFYVKRYRDERARSHEHLDAVRIAVQTSGHSVLVSGIAVIVAMLGLFFVQDVTFSSLAASSVMVVTVAMLGSLTVLPALLAGLGRVLDRPRVPVLWRLATRTREPRLWPFLLRPSLRRPSWTLAAAVLGMLALTVPALSMTLSQPDIDALPRAVPEVATLRELTKAFPDEQARHKVVVTAPATQADQVEQRLRTLRGDVGGTSLRASSDRRVHELILDTDADAESAQAHDQVESLRERLPETLRGIDATWAVGGDTASSMDYTANLDRALPWVVGFVILATAMIIVVAFRSLVLALVTAVSNLLSVGAAFGVITLVFQHIGGGKIVSFVPLFAFAVLSGLSMDYHVFVLTRIRELVTEGLPTRQAVARGITESAGTVTSAAAVMVAVFSVFILGNGIEFQQLGVGLSSAVLIDALVIRALVLPAALTMLGPRTWWPSRPQPHSPAGTPAPQQLVEGESPTLIDATMMPTGSTLDGCPNGGVRHQN</sequence>
<feature type="chain" id="PRO_5037273866" evidence="7">
    <location>
        <begin position="23"/>
        <end position="712"/>
    </location>
</feature>
<dbReference type="Gene3D" id="1.20.1640.10">
    <property type="entry name" value="Multidrug efflux transporter AcrB transmembrane domain"/>
    <property type="match status" value="2"/>
</dbReference>
<dbReference type="GO" id="GO:0005886">
    <property type="term" value="C:plasma membrane"/>
    <property type="evidence" value="ECO:0007669"/>
    <property type="project" value="UniProtKB-SubCell"/>
</dbReference>
<gene>
    <name evidence="9" type="ORF">Acy02nite_72420</name>
</gene>
<evidence type="ECO:0000256" key="7">
    <source>
        <dbReference type="SAM" id="SignalP"/>
    </source>
</evidence>
<feature type="transmembrane region" description="Helical" evidence="6">
    <location>
        <begin position="259"/>
        <end position="277"/>
    </location>
</feature>
<keyword evidence="10" id="KW-1185">Reference proteome</keyword>
<dbReference type="PANTHER" id="PTHR33406">
    <property type="entry name" value="MEMBRANE PROTEIN MJ1562-RELATED"/>
    <property type="match status" value="1"/>
</dbReference>
<evidence type="ECO:0000256" key="3">
    <source>
        <dbReference type="ARBA" id="ARBA00022692"/>
    </source>
</evidence>
<dbReference type="PANTHER" id="PTHR33406:SF13">
    <property type="entry name" value="MEMBRANE PROTEIN YDFJ"/>
    <property type="match status" value="1"/>
</dbReference>
<accession>A0A919IQI8</accession>
<protein>
    <submittedName>
        <fullName evidence="9">Membrane protein</fullName>
    </submittedName>
</protein>
<evidence type="ECO:0000313" key="9">
    <source>
        <dbReference type="EMBL" id="GID69361.1"/>
    </source>
</evidence>
<evidence type="ECO:0000256" key="6">
    <source>
        <dbReference type="SAM" id="Phobius"/>
    </source>
</evidence>
<proteinExistence type="predicted"/>
<dbReference type="EMBL" id="BOMH01000060">
    <property type="protein sequence ID" value="GID69361.1"/>
    <property type="molecule type" value="Genomic_DNA"/>
</dbReference>
<name>A0A919IQI8_9ACTN</name>
<feature type="transmembrane region" description="Helical" evidence="6">
    <location>
        <begin position="157"/>
        <end position="178"/>
    </location>
</feature>
<feature type="transmembrane region" description="Helical" evidence="6">
    <location>
        <begin position="496"/>
        <end position="516"/>
    </location>
</feature>
<evidence type="ECO:0000256" key="5">
    <source>
        <dbReference type="ARBA" id="ARBA00023136"/>
    </source>
</evidence>
<feature type="transmembrane region" description="Helical" evidence="6">
    <location>
        <begin position="633"/>
        <end position="656"/>
    </location>
</feature>
<keyword evidence="5 6" id="KW-0472">Membrane</keyword>
<evidence type="ECO:0000256" key="1">
    <source>
        <dbReference type="ARBA" id="ARBA00004651"/>
    </source>
</evidence>
<evidence type="ECO:0000256" key="2">
    <source>
        <dbReference type="ARBA" id="ARBA00022475"/>
    </source>
</evidence>
<dbReference type="InterPro" id="IPR000731">
    <property type="entry name" value="SSD"/>
</dbReference>
<dbReference type="AlphaFoldDB" id="A0A919IQI8"/>
<dbReference type="SUPFAM" id="SSF82866">
    <property type="entry name" value="Multidrug efflux transporter AcrB transmembrane domain"/>
    <property type="match status" value="2"/>
</dbReference>